<keyword evidence="2" id="KW-1185">Reference proteome</keyword>
<dbReference type="AlphaFoldDB" id="A0A4R1FSD6"/>
<dbReference type="STRING" id="1210063.GCA_001612665_00867"/>
<dbReference type="OrthoDB" id="4505850at2"/>
<sequence>MGTSLGHDFKNLGIDLSRIGLPEHTPVRLDDRGAYEILLYCVQAFYWHHLNEKWQAGREPPPVPPTRQPHVHRVLRAIGILDGAYGHHASRP</sequence>
<comment type="caution">
    <text evidence="1">The sequence shown here is derived from an EMBL/GenBank/DDBJ whole genome shotgun (WGS) entry which is preliminary data.</text>
</comment>
<dbReference type="RefSeq" id="WP_067446145.1">
    <property type="nucleotide sequence ID" value="NZ_SMFR01000002.1"/>
</dbReference>
<dbReference type="Proteomes" id="UP000294856">
    <property type="component" value="Unassembled WGS sequence"/>
</dbReference>
<protein>
    <submittedName>
        <fullName evidence="1">Uncharacterized protein</fullName>
    </submittedName>
</protein>
<reference evidence="1 2" key="1">
    <citation type="submission" date="2019-03" db="EMBL/GenBank/DDBJ databases">
        <title>Genomic Encyclopedia of Type Strains, Phase IV (KMG-IV): sequencing the most valuable type-strain genomes for metagenomic binning, comparative biology and taxonomic classification.</title>
        <authorList>
            <person name="Goeker M."/>
        </authorList>
    </citation>
    <scope>NUCLEOTIDE SEQUENCE [LARGE SCALE GENOMIC DNA]</scope>
    <source>
        <strain evidence="1 2">DSM 44684</strain>
    </source>
</reference>
<proteinExistence type="predicted"/>
<organism evidence="1 2">
    <name type="scientific">Nocardia alba</name>
    <dbReference type="NCBI Taxonomy" id="225051"/>
    <lineage>
        <taxon>Bacteria</taxon>
        <taxon>Bacillati</taxon>
        <taxon>Actinomycetota</taxon>
        <taxon>Actinomycetes</taxon>
        <taxon>Mycobacteriales</taxon>
        <taxon>Nocardiaceae</taxon>
        <taxon>Nocardia</taxon>
    </lineage>
</organism>
<gene>
    <name evidence="1" type="ORF">DFR71_3206</name>
</gene>
<dbReference type="EMBL" id="SMFR01000002">
    <property type="protein sequence ID" value="TCJ97170.1"/>
    <property type="molecule type" value="Genomic_DNA"/>
</dbReference>
<name>A0A4R1FSD6_9NOCA</name>
<evidence type="ECO:0000313" key="1">
    <source>
        <dbReference type="EMBL" id="TCJ97170.1"/>
    </source>
</evidence>
<accession>A0A4R1FSD6</accession>
<evidence type="ECO:0000313" key="2">
    <source>
        <dbReference type="Proteomes" id="UP000294856"/>
    </source>
</evidence>